<comment type="caution">
    <text evidence="2">The sequence shown here is derived from an EMBL/GenBank/DDBJ whole genome shotgun (WGS) entry which is preliminary data.</text>
</comment>
<dbReference type="AlphaFoldDB" id="A0A916TL55"/>
<organism evidence="2 3">
    <name type="scientific">Roseibium aquae</name>
    <dbReference type="NCBI Taxonomy" id="1323746"/>
    <lineage>
        <taxon>Bacteria</taxon>
        <taxon>Pseudomonadati</taxon>
        <taxon>Pseudomonadota</taxon>
        <taxon>Alphaproteobacteria</taxon>
        <taxon>Hyphomicrobiales</taxon>
        <taxon>Stappiaceae</taxon>
        <taxon>Roseibium</taxon>
    </lineage>
</organism>
<reference evidence="2" key="1">
    <citation type="journal article" date="2014" name="Int. J. Syst. Evol. Microbiol.">
        <title>Complete genome sequence of Corynebacterium casei LMG S-19264T (=DSM 44701T), isolated from a smear-ripened cheese.</title>
        <authorList>
            <consortium name="US DOE Joint Genome Institute (JGI-PGF)"/>
            <person name="Walter F."/>
            <person name="Albersmeier A."/>
            <person name="Kalinowski J."/>
            <person name="Ruckert C."/>
        </authorList>
    </citation>
    <scope>NUCLEOTIDE SEQUENCE</scope>
    <source>
        <strain evidence="2">CGMCC 1.12426</strain>
    </source>
</reference>
<protein>
    <submittedName>
        <fullName evidence="2">Uncharacterized protein</fullName>
    </submittedName>
</protein>
<dbReference type="EMBL" id="BMFA01000008">
    <property type="protein sequence ID" value="GGB55217.1"/>
    <property type="molecule type" value="Genomic_DNA"/>
</dbReference>
<evidence type="ECO:0000256" key="1">
    <source>
        <dbReference type="SAM" id="MobiDB-lite"/>
    </source>
</evidence>
<feature type="region of interest" description="Disordered" evidence="1">
    <location>
        <begin position="53"/>
        <end position="76"/>
    </location>
</feature>
<name>A0A916TL55_9HYPH</name>
<proteinExistence type="predicted"/>
<dbReference type="Proteomes" id="UP000605148">
    <property type="component" value="Unassembled WGS sequence"/>
</dbReference>
<dbReference type="RefSeq" id="WP_150497750.1">
    <property type="nucleotide sequence ID" value="NZ_BMFA01000008.1"/>
</dbReference>
<accession>A0A916TL55</accession>
<reference evidence="2" key="2">
    <citation type="submission" date="2020-09" db="EMBL/GenBank/DDBJ databases">
        <authorList>
            <person name="Sun Q."/>
            <person name="Zhou Y."/>
        </authorList>
    </citation>
    <scope>NUCLEOTIDE SEQUENCE</scope>
    <source>
        <strain evidence="2">CGMCC 1.12426</strain>
    </source>
</reference>
<evidence type="ECO:0000313" key="2">
    <source>
        <dbReference type="EMBL" id="GGB55217.1"/>
    </source>
</evidence>
<gene>
    <name evidence="2" type="ORF">GCM10011316_29110</name>
</gene>
<keyword evidence="3" id="KW-1185">Reference proteome</keyword>
<sequence>MGWLAVLKALSAFLAEIAATVRTRRLLAAGRAEAVAQSLTEAAHALERARAAEGAVRAELDAHPDRLRDDDGFRRD</sequence>
<evidence type="ECO:0000313" key="3">
    <source>
        <dbReference type="Proteomes" id="UP000605148"/>
    </source>
</evidence>